<dbReference type="SUPFAM" id="SSF47616">
    <property type="entry name" value="GST C-terminal domain-like"/>
    <property type="match status" value="1"/>
</dbReference>
<dbReference type="Gene3D" id="3.40.30.10">
    <property type="entry name" value="Glutaredoxin"/>
    <property type="match status" value="1"/>
</dbReference>
<reference evidence="1" key="1">
    <citation type="submission" date="2021-10" db="EMBL/GenBank/DDBJ databases">
        <title>De novo Genome Assembly of Clathrus columnatus (Basidiomycota, Fungi) Using Illumina and Nanopore Sequence Data.</title>
        <authorList>
            <person name="Ogiso-Tanaka E."/>
            <person name="Itagaki H."/>
            <person name="Hosoya T."/>
            <person name="Hosaka K."/>
        </authorList>
    </citation>
    <scope>NUCLEOTIDE SEQUENCE</scope>
    <source>
        <strain evidence="1">MO-923</strain>
    </source>
</reference>
<dbReference type="InterPro" id="IPR036282">
    <property type="entry name" value="Glutathione-S-Trfase_C_sf"/>
</dbReference>
<accession>A0AAV5AD62</accession>
<dbReference type="PANTHER" id="PTHR44051">
    <property type="entry name" value="GLUTATHIONE S-TRANSFERASE-RELATED"/>
    <property type="match status" value="1"/>
</dbReference>
<keyword evidence="2" id="KW-1185">Reference proteome</keyword>
<dbReference type="PANTHER" id="PTHR44051:SF8">
    <property type="entry name" value="GLUTATHIONE S-TRANSFERASE GSTA"/>
    <property type="match status" value="1"/>
</dbReference>
<gene>
    <name evidence="1" type="ORF">Clacol_004657</name>
</gene>
<evidence type="ECO:0000313" key="2">
    <source>
        <dbReference type="Proteomes" id="UP001050691"/>
    </source>
</evidence>
<dbReference type="AlphaFoldDB" id="A0AAV5AD62"/>
<dbReference type="SUPFAM" id="SSF52833">
    <property type="entry name" value="Thioredoxin-like"/>
    <property type="match status" value="1"/>
</dbReference>
<organism evidence="1 2">
    <name type="scientific">Clathrus columnatus</name>
    <dbReference type="NCBI Taxonomy" id="1419009"/>
    <lineage>
        <taxon>Eukaryota</taxon>
        <taxon>Fungi</taxon>
        <taxon>Dikarya</taxon>
        <taxon>Basidiomycota</taxon>
        <taxon>Agaricomycotina</taxon>
        <taxon>Agaricomycetes</taxon>
        <taxon>Phallomycetidae</taxon>
        <taxon>Phallales</taxon>
        <taxon>Clathraceae</taxon>
        <taxon>Clathrus</taxon>
    </lineage>
</organism>
<protein>
    <recommendedName>
        <fullName evidence="3">Glutathione S-transferase</fullName>
    </recommendedName>
</protein>
<comment type="caution">
    <text evidence="1">The sequence shown here is derived from an EMBL/GenBank/DDBJ whole genome shotgun (WGS) entry which is preliminary data.</text>
</comment>
<name>A0AAV5AD62_9AGAM</name>
<dbReference type="EMBL" id="BPWL01000005">
    <property type="protein sequence ID" value="GJJ10431.1"/>
    <property type="molecule type" value="Genomic_DNA"/>
</dbReference>
<sequence>MGKTPNSYKVLILLEESGVDYEIELDDGPNGIKHQNFMKYNPNGRAILSNLAERFESIGKYLGKSLKERTEVSEWLAFHISRNGPTQGQVFWFKFILLRASTGLDRRDYSNPEENLDRPTIADIAFYAWVSIAAFAEIPTDKFPKLQVYVSKLAELPSFKTAASKLVVH</sequence>
<dbReference type="InterPro" id="IPR036249">
    <property type="entry name" value="Thioredoxin-like_sf"/>
</dbReference>
<dbReference type="Proteomes" id="UP001050691">
    <property type="component" value="Unassembled WGS sequence"/>
</dbReference>
<dbReference type="Gene3D" id="1.20.1050.10">
    <property type="match status" value="2"/>
</dbReference>
<evidence type="ECO:0000313" key="1">
    <source>
        <dbReference type="EMBL" id="GJJ10431.1"/>
    </source>
</evidence>
<evidence type="ECO:0008006" key="3">
    <source>
        <dbReference type="Google" id="ProtNLM"/>
    </source>
</evidence>
<proteinExistence type="predicted"/>